<dbReference type="EMBL" id="PRLK01000005">
    <property type="protein sequence ID" value="RYC72585.1"/>
    <property type="molecule type" value="Genomic_DNA"/>
</dbReference>
<organism evidence="1 2">
    <name type="scientific">Candidatus Nanogingivalis gingivitcus</name>
    <dbReference type="NCBI Taxonomy" id="2171992"/>
    <lineage>
        <taxon>Bacteria</taxon>
        <taxon>Candidatus Saccharimonadota</taxon>
        <taxon>Candidatus Nanosyncoccalia</taxon>
        <taxon>Candidatus Nanogingivales</taxon>
        <taxon>Candidatus Nanogingivalaceae</taxon>
        <taxon>Candidatus Nanogingivalis</taxon>
    </lineage>
</organism>
<sequence length="164" mass="19720">MAKNPFQKTINKELRKQKRVQERIQERILNRPSLLERYFNRLNKATNKMILSLDHRSMEFTAVDNTETDKSYFFIYTASSDNFENIFNKKEEVLIKKLAKQFTVPPHQQIEIFKNNAECLEYAISIDYKKDRIKIYHGILVIISKDRNVLNSDYIYRKVDKMFN</sequence>
<reference evidence="1 2" key="2">
    <citation type="journal article" date="2020" name="Cell Rep.">
        <title>Acquisition and Adaptation of Ultra-small Parasitic Reduced Genome Bacteria to Mammalian Hosts.</title>
        <authorList>
            <person name="McLean J.S."/>
            <person name="Bor B."/>
            <person name="Kerns K.A."/>
            <person name="Liu Q."/>
            <person name="To T.T."/>
            <person name="Solden L."/>
            <person name="Hendrickson E.L."/>
            <person name="Wrighton K."/>
            <person name="Shi W."/>
            <person name="He X."/>
        </authorList>
    </citation>
    <scope>NUCLEOTIDE SEQUENCE [LARGE SCALE GENOMIC DNA]</scope>
    <source>
        <strain evidence="1 2">TM7_CMJM_G6_1_HOT_870</strain>
    </source>
</reference>
<name>A0ABY0FHZ2_9BACT</name>
<proteinExistence type="predicted"/>
<comment type="caution">
    <text evidence="1">The sequence shown here is derived from an EMBL/GenBank/DDBJ whole genome shotgun (WGS) entry which is preliminary data.</text>
</comment>
<gene>
    <name evidence="1" type="ORF">G6CMJM_00388</name>
</gene>
<keyword evidence="2" id="KW-1185">Reference proteome</keyword>
<accession>A0ABY0FHZ2</accession>
<reference evidence="1 2" key="1">
    <citation type="journal article" date="2018" name="bioRxiv">
        <title>Evidence of independent acquisition and adaption of ultra-small bacteria to human hosts across the highly diverse yet reduced genomes of the phylum Saccharibacteria.</title>
        <authorList>
            <person name="McLean J.S."/>
            <person name="Bor B."/>
            <person name="To T.T."/>
            <person name="Liu Q."/>
            <person name="Kearns K.A."/>
            <person name="Solden L.M."/>
            <person name="Wrighton K.C."/>
            <person name="He X."/>
            <person name="Shi W."/>
        </authorList>
    </citation>
    <scope>NUCLEOTIDE SEQUENCE [LARGE SCALE GENOMIC DNA]</scope>
    <source>
        <strain evidence="1 2">TM7_CMJM_G6_1_HOT_870</strain>
    </source>
</reference>
<evidence type="ECO:0000313" key="2">
    <source>
        <dbReference type="Proteomes" id="UP001190925"/>
    </source>
</evidence>
<protein>
    <submittedName>
        <fullName evidence="1">Uncharacterized protein</fullName>
    </submittedName>
</protein>
<evidence type="ECO:0000313" key="1">
    <source>
        <dbReference type="EMBL" id="RYC72585.1"/>
    </source>
</evidence>
<dbReference type="Proteomes" id="UP001190925">
    <property type="component" value="Unassembled WGS sequence"/>
</dbReference>
<dbReference type="RefSeq" id="WP_129718795.1">
    <property type="nucleotide sequence ID" value="NZ_PRLK01000005.1"/>
</dbReference>